<sequence>MSRLPPLPTLALHRSDRIRLFNFPKEACEWITDAVNAKWPHKNVSIIPDPKYVELKLGGYPWSPSGEDTVHARRLMQQILLSLRMYGYALYCSTGIFNDDCGKDVLVFELREPCALNMFSISLNQHDTLRVIDAPPEIAQMLTNCINTYYEGGSVRVSDYTKGCLNFKLWSSPWTDGYQPFGTMIVAHLLAHLSASGWRLYAAINQLTKDERNSKDTWYFSYEPEAKLIGM</sequence>
<accession>A0A6G0WN73</accession>
<reference evidence="1 2" key="1">
    <citation type="submission" date="2019-07" db="EMBL/GenBank/DDBJ databases">
        <title>Genomics analysis of Aphanomyces spp. identifies a new class of oomycete effector associated with host adaptation.</title>
        <authorList>
            <person name="Gaulin E."/>
        </authorList>
    </citation>
    <scope>NUCLEOTIDE SEQUENCE [LARGE SCALE GENOMIC DNA]</scope>
    <source>
        <strain evidence="1 2">ATCC 201684</strain>
    </source>
</reference>
<dbReference type="AlphaFoldDB" id="A0A6G0WN73"/>
<proteinExistence type="predicted"/>
<gene>
    <name evidence="1" type="ORF">Ae201684_013373</name>
</gene>
<comment type="caution">
    <text evidence="1">The sequence shown here is derived from an EMBL/GenBank/DDBJ whole genome shotgun (WGS) entry which is preliminary data.</text>
</comment>
<dbReference type="VEuPathDB" id="FungiDB:AeMF1_011915"/>
<dbReference type="EMBL" id="VJMJ01000172">
    <property type="protein sequence ID" value="KAF0728801.1"/>
    <property type="molecule type" value="Genomic_DNA"/>
</dbReference>
<protein>
    <submittedName>
        <fullName evidence="1">Uncharacterized protein</fullName>
    </submittedName>
</protein>
<organism evidence="1 2">
    <name type="scientific">Aphanomyces euteiches</name>
    <dbReference type="NCBI Taxonomy" id="100861"/>
    <lineage>
        <taxon>Eukaryota</taxon>
        <taxon>Sar</taxon>
        <taxon>Stramenopiles</taxon>
        <taxon>Oomycota</taxon>
        <taxon>Saprolegniomycetes</taxon>
        <taxon>Saprolegniales</taxon>
        <taxon>Verrucalvaceae</taxon>
        <taxon>Aphanomyces</taxon>
    </lineage>
</organism>
<dbReference type="Proteomes" id="UP000481153">
    <property type="component" value="Unassembled WGS sequence"/>
</dbReference>
<evidence type="ECO:0000313" key="1">
    <source>
        <dbReference type="EMBL" id="KAF0728801.1"/>
    </source>
</evidence>
<name>A0A6G0WN73_9STRA</name>
<evidence type="ECO:0000313" key="2">
    <source>
        <dbReference type="Proteomes" id="UP000481153"/>
    </source>
</evidence>
<dbReference type="PANTHER" id="PTHR38696:SF1">
    <property type="entry name" value="MEDIATOR OF RNA POLYMERASE II TRANSCRIPTION SUBUNIT 13"/>
    <property type="match status" value="1"/>
</dbReference>
<dbReference type="PANTHER" id="PTHR38696">
    <property type="entry name" value="MEDIATOR OF RNA POLYMERASE II TRANSCRIPTION SUBUNIT 13"/>
    <property type="match status" value="1"/>
</dbReference>
<keyword evidence="2" id="KW-1185">Reference proteome</keyword>